<dbReference type="AlphaFoldDB" id="U9T0I5"/>
<protein>
    <submittedName>
        <fullName evidence="2">Uncharacterized protein</fullName>
    </submittedName>
</protein>
<dbReference type="EMBL" id="KI297661">
    <property type="protein sequence ID" value="ERZ99827.1"/>
    <property type="molecule type" value="Genomic_DNA"/>
</dbReference>
<gene>
    <name evidence="2" type="ORF">GLOINDRAFT_87772</name>
</gene>
<accession>U9T0I5</accession>
<proteinExistence type="predicted"/>
<keyword evidence="1" id="KW-1133">Transmembrane helix</keyword>
<dbReference type="HOGENOM" id="CLU_2139514_0_0_1"/>
<sequence length="113" mass="13023">SDLEFQNGRFSLGASERKVLIEMIEMEQYRFGLEASEQKVPILNKNLDKNTYLKMDSSQQIDVILAAICNFIRILLSFGWILPILLKQSNFSRFLKLKSSNNNIINLTPITIQ</sequence>
<keyword evidence="1" id="KW-0472">Membrane</keyword>
<feature type="transmembrane region" description="Helical" evidence="1">
    <location>
        <begin position="63"/>
        <end position="86"/>
    </location>
</feature>
<reference evidence="2" key="1">
    <citation type="submission" date="2013-07" db="EMBL/GenBank/DDBJ databases">
        <title>The genome of an arbuscular mycorrhizal fungus provides insights into the evolution of the oldest plant symbiosis.</title>
        <authorList>
            <consortium name="DOE Joint Genome Institute"/>
            <person name="Tisserant E."/>
            <person name="Malbreil M."/>
            <person name="Kuo A."/>
            <person name="Kohler A."/>
            <person name="Symeonidi A."/>
            <person name="Balestrini R."/>
            <person name="Charron P."/>
            <person name="Duensing N."/>
            <person name="Frei-dit-Frey N."/>
            <person name="Gianinazzi-Pearson V."/>
            <person name="Gilbert B."/>
            <person name="Handa Y."/>
            <person name="Hijri M."/>
            <person name="Kaul R."/>
            <person name="Kawaguchi M."/>
            <person name="Krajinski F."/>
            <person name="Lammers P."/>
            <person name="Lapierre D."/>
            <person name="Masclaux F.G."/>
            <person name="Murat C."/>
            <person name="Morin E."/>
            <person name="Ndikumana S."/>
            <person name="Pagni M."/>
            <person name="Petitpierre D."/>
            <person name="Requena N."/>
            <person name="Rosikiewicz P."/>
            <person name="Riley R."/>
            <person name="Saito K."/>
            <person name="San Clemente H."/>
            <person name="Shapiro H."/>
            <person name="van Tuinen D."/>
            <person name="Becard G."/>
            <person name="Bonfante P."/>
            <person name="Paszkowski U."/>
            <person name="Shachar-Hill Y."/>
            <person name="Young J.P."/>
            <person name="Sanders I.R."/>
            <person name="Henrissat B."/>
            <person name="Rensing S.A."/>
            <person name="Grigoriev I.V."/>
            <person name="Corradi N."/>
            <person name="Roux C."/>
            <person name="Martin F."/>
        </authorList>
    </citation>
    <scope>NUCLEOTIDE SEQUENCE</scope>
    <source>
        <strain evidence="2">DAOM 197198</strain>
    </source>
</reference>
<keyword evidence="1" id="KW-0812">Transmembrane</keyword>
<name>U9T0I5_RHIID</name>
<evidence type="ECO:0000256" key="1">
    <source>
        <dbReference type="SAM" id="Phobius"/>
    </source>
</evidence>
<feature type="non-terminal residue" evidence="2">
    <location>
        <position position="1"/>
    </location>
</feature>
<evidence type="ECO:0000313" key="2">
    <source>
        <dbReference type="EMBL" id="ERZ99827.1"/>
    </source>
</evidence>
<organism evidence="2">
    <name type="scientific">Rhizophagus irregularis (strain DAOM 181602 / DAOM 197198 / MUCL 43194)</name>
    <name type="common">Arbuscular mycorrhizal fungus</name>
    <name type="synonym">Glomus intraradices</name>
    <dbReference type="NCBI Taxonomy" id="747089"/>
    <lineage>
        <taxon>Eukaryota</taxon>
        <taxon>Fungi</taxon>
        <taxon>Fungi incertae sedis</taxon>
        <taxon>Mucoromycota</taxon>
        <taxon>Glomeromycotina</taxon>
        <taxon>Glomeromycetes</taxon>
        <taxon>Glomerales</taxon>
        <taxon>Glomeraceae</taxon>
        <taxon>Rhizophagus</taxon>
    </lineage>
</organism>